<feature type="compositionally biased region" description="Polar residues" evidence="1">
    <location>
        <begin position="29"/>
        <end position="43"/>
    </location>
</feature>
<feature type="compositionally biased region" description="Low complexity" evidence="1">
    <location>
        <begin position="44"/>
        <end position="66"/>
    </location>
</feature>
<feature type="region of interest" description="Disordered" evidence="1">
    <location>
        <begin position="1"/>
        <end position="72"/>
    </location>
</feature>
<name>A0AAD7DCB8_MYCRO</name>
<dbReference type="EMBL" id="JARKIE010000079">
    <property type="protein sequence ID" value="KAJ7688343.1"/>
    <property type="molecule type" value="Genomic_DNA"/>
</dbReference>
<evidence type="ECO:0000313" key="3">
    <source>
        <dbReference type="Proteomes" id="UP001221757"/>
    </source>
</evidence>
<protein>
    <submittedName>
        <fullName evidence="2">Uncharacterized protein</fullName>
    </submittedName>
</protein>
<accession>A0AAD7DCB8</accession>
<reference evidence="2" key="1">
    <citation type="submission" date="2023-03" db="EMBL/GenBank/DDBJ databases">
        <title>Massive genome expansion in bonnet fungi (Mycena s.s.) driven by repeated elements and novel gene families across ecological guilds.</title>
        <authorList>
            <consortium name="Lawrence Berkeley National Laboratory"/>
            <person name="Harder C.B."/>
            <person name="Miyauchi S."/>
            <person name="Viragh M."/>
            <person name="Kuo A."/>
            <person name="Thoen E."/>
            <person name="Andreopoulos B."/>
            <person name="Lu D."/>
            <person name="Skrede I."/>
            <person name="Drula E."/>
            <person name="Henrissat B."/>
            <person name="Morin E."/>
            <person name="Kohler A."/>
            <person name="Barry K."/>
            <person name="LaButti K."/>
            <person name="Morin E."/>
            <person name="Salamov A."/>
            <person name="Lipzen A."/>
            <person name="Mereny Z."/>
            <person name="Hegedus B."/>
            <person name="Baldrian P."/>
            <person name="Stursova M."/>
            <person name="Weitz H."/>
            <person name="Taylor A."/>
            <person name="Grigoriev I.V."/>
            <person name="Nagy L.G."/>
            <person name="Martin F."/>
            <person name="Kauserud H."/>
        </authorList>
    </citation>
    <scope>NUCLEOTIDE SEQUENCE</scope>
    <source>
        <strain evidence="2">CBHHK067</strain>
    </source>
</reference>
<dbReference type="Proteomes" id="UP001221757">
    <property type="component" value="Unassembled WGS sequence"/>
</dbReference>
<proteinExistence type="predicted"/>
<evidence type="ECO:0000313" key="2">
    <source>
        <dbReference type="EMBL" id="KAJ7688343.1"/>
    </source>
</evidence>
<feature type="non-terminal residue" evidence="2">
    <location>
        <position position="1"/>
    </location>
</feature>
<dbReference type="AlphaFoldDB" id="A0AAD7DCB8"/>
<comment type="caution">
    <text evidence="2">The sequence shown here is derived from an EMBL/GenBank/DDBJ whole genome shotgun (WGS) entry which is preliminary data.</text>
</comment>
<keyword evidence="3" id="KW-1185">Reference proteome</keyword>
<sequence length="340" mass="36270">MSTTSNPAGGDAPHENPAEPPPTVGPSGPDTTFGGTSAFLSARTNAGAPSGTASSASSGEHTSSNNHPSGLSVKVMMDQSGRHYVVHPESGLRFDIEDDPTILVETPYYGAALPSGHVPQMVPGSKTLVPGEKMLDTLMLDLGVQLTPEQQLRYSSVRGMLSTGRSTLLSTTSFLSEQRAALDINIRAIEAVCSETEAKLLDIHHRVELQEDRVDQCLEESLKALRAFGSTKSQLEQLTLSMTSYNNHTSPQPGMGIILPSRLLRPELDLALPPKSSTEIDEAYHRCAMGNVQRKERTAAAFQVPIAPIAAPMPSAIQFAGKTAHFEDVGSILSAPYRSL</sequence>
<organism evidence="2 3">
    <name type="scientific">Mycena rosella</name>
    <name type="common">Pink bonnet</name>
    <name type="synonym">Agaricus rosellus</name>
    <dbReference type="NCBI Taxonomy" id="1033263"/>
    <lineage>
        <taxon>Eukaryota</taxon>
        <taxon>Fungi</taxon>
        <taxon>Dikarya</taxon>
        <taxon>Basidiomycota</taxon>
        <taxon>Agaricomycotina</taxon>
        <taxon>Agaricomycetes</taxon>
        <taxon>Agaricomycetidae</taxon>
        <taxon>Agaricales</taxon>
        <taxon>Marasmiineae</taxon>
        <taxon>Mycenaceae</taxon>
        <taxon>Mycena</taxon>
    </lineage>
</organism>
<gene>
    <name evidence="2" type="ORF">B0H17DRAFT_1135600</name>
</gene>
<evidence type="ECO:0000256" key="1">
    <source>
        <dbReference type="SAM" id="MobiDB-lite"/>
    </source>
</evidence>